<reference evidence="3" key="5">
    <citation type="submission" date="2015-10" db="EMBL/GenBank/DDBJ databases">
        <authorList>
            <person name="Sakai H."/>
            <person name="Kawahara Y."/>
            <person name="Matsumoto T."/>
            <person name="Buell C.R."/>
            <person name="Itoh T."/>
        </authorList>
    </citation>
    <scope>NUCLEOTIDE SEQUENCE</scope>
</reference>
<dbReference type="AlphaFoldDB" id="Q5ZAJ4"/>
<dbReference type="EMBL" id="AP014957">
    <property type="protein sequence ID" value="BAS72092.1"/>
    <property type="molecule type" value="Genomic_DNA"/>
</dbReference>
<feature type="transmembrane region" description="Helical" evidence="1">
    <location>
        <begin position="114"/>
        <end position="135"/>
    </location>
</feature>
<dbReference type="Gramene" id="Os01t0360150-01">
    <property type="protein sequence ID" value="Os01t0360150-01"/>
    <property type="gene ID" value="Os01g0360150"/>
</dbReference>
<evidence type="ECO:0000313" key="2">
    <source>
        <dbReference type="EMBL" id="BAG88271.1"/>
    </source>
</evidence>
<dbReference type="HOGENOM" id="CLU_1868535_0_0_1"/>
<reference evidence="3" key="3">
    <citation type="journal article" date="2013" name="Plant Cell Physiol.">
        <title>Rice Annotation Project Database (RAP-DB): an integrative and interactive database for rice genomics.</title>
        <authorList>
            <person name="Sakai H."/>
            <person name="Lee S.S."/>
            <person name="Tanaka T."/>
            <person name="Numa H."/>
            <person name="Kim J."/>
            <person name="Kawahara Y."/>
            <person name="Wakimoto H."/>
            <person name="Yang C.C."/>
            <person name="Iwamoto M."/>
            <person name="Abe T."/>
            <person name="Yamada Y."/>
            <person name="Muto A."/>
            <person name="Inokuchi H."/>
            <person name="Ikemura T."/>
            <person name="Matsumoto T."/>
            <person name="Sasaki T."/>
            <person name="Itoh T."/>
        </authorList>
    </citation>
    <scope>NUCLEOTIDE SEQUENCE</scope>
</reference>
<keyword evidence="1" id="KW-0812">Transmembrane</keyword>
<dbReference type="Proteomes" id="UP000059680">
    <property type="component" value="Chromosome 1"/>
</dbReference>
<evidence type="ECO:0000256" key="1">
    <source>
        <dbReference type="SAM" id="Phobius"/>
    </source>
</evidence>
<keyword evidence="1" id="KW-1133">Transmembrane helix</keyword>
<proteinExistence type="evidence at transcript level"/>
<dbReference type="PaxDb" id="39947-Q5ZAJ4"/>
<evidence type="ECO:0000313" key="4">
    <source>
        <dbReference type="Proteomes" id="UP000059680"/>
    </source>
</evidence>
<reference evidence="4" key="2">
    <citation type="journal article" date="2005" name="Nature">
        <title>The map-based sequence of the rice genome.</title>
        <authorList>
            <consortium name="International rice genome sequencing project (IRGSP)"/>
            <person name="Matsumoto T."/>
            <person name="Wu J."/>
            <person name="Kanamori H."/>
            <person name="Katayose Y."/>
            <person name="Fujisawa M."/>
            <person name="Namiki N."/>
            <person name="Mizuno H."/>
            <person name="Yamamoto K."/>
            <person name="Antonio B.A."/>
            <person name="Baba T."/>
            <person name="Sakata K."/>
            <person name="Nagamura Y."/>
            <person name="Aoki H."/>
            <person name="Arikawa K."/>
            <person name="Arita K."/>
            <person name="Bito T."/>
            <person name="Chiden Y."/>
            <person name="Fujitsuka N."/>
            <person name="Fukunaka R."/>
            <person name="Hamada M."/>
            <person name="Harada C."/>
            <person name="Hayashi A."/>
            <person name="Hijishita S."/>
            <person name="Honda M."/>
            <person name="Hosokawa S."/>
            <person name="Ichikawa Y."/>
            <person name="Idonuma A."/>
            <person name="Iijima M."/>
            <person name="Ikeda M."/>
            <person name="Ikeno M."/>
            <person name="Ito K."/>
            <person name="Ito S."/>
            <person name="Ito T."/>
            <person name="Ito Y."/>
            <person name="Ito Y."/>
            <person name="Iwabuchi A."/>
            <person name="Kamiya K."/>
            <person name="Karasawa W."/>
            <person name="Kurita K."/>
            <person name="Katagiri S."/>
            <person name="Kikuta A."/>
            <person name="Kobayashi H."/>
            <person name="Kobayashi N."/>
            <person name="Machita K."/>
            <person name="Maehara T."/>
            <person name="Masukawa M."/>
            <person name="Mizubayashi T."/>
            <person name="Mukai Y."/>
            <person name="Nagasaki H."/>
            <person name="Nagata Y."/>
            <person name="Naito S."/>
            <person name="Nakashima M."/>
            <person name="Nakama Y."/>
            <person name="Nakamichi Y."/>
            <person name="Nakamura M."/>
            <person name="Meguro A."/>
            <person name="Negishi M."/>
            <person name="Ohta I."/>
            <person name="Ohta T."/>
            <person name="Okamoto M."/>
            <person name="Ono N."/>
            <person name="Saji S."/>
            <person name="Sakaguchi M."/>
            <person name="Sakai K."/>
            <person name="Shibata M."/>
            <person name="Shimokawa T."/>
            <person name="Song J."/>
            <person name="Takazaki Y."/>
            <person name="Terasawa K."/>
            <person name="Tsugane M."/>
            <person name="Tsuji K."/>
            <person name="Ueda S."/>
            <person name="Waki K."/>
            <person name="Yamagata H."/>
            <person name="Yamamoto M."/>
            <person name="Yamamoto S."/>
            <person name="Yamane H."/>
            <person name="Yoshiki S."/>
            <person name="Yoshihara R."/>
            <person name="Yukawa K."/>
            <person name="Zhong H."/>
            <person name="Yano M."/>
            <person name="Yuan Q."/>
            <person name="Ouyang S."/>
            <person name="Liu J."/>
            <person name="Jones K.M."/>
            <person name="Gansberger K."/>
            <person name="Moffat K."/>
            <person name="Hill J."/>
            <person name="Bera J."/>
            <person name="Fadrosh D."/>
            <person name="Jin S."/>
            <person name="Johri S."/>
            <person name="Kim M."/>
            <person name="Overton L."/>
            <person name="Reardon M."/>
            <person name="Tsitrin T."/>
            <person name="Vuong H."/>
            <person name="Weaver B."/>
            <person name="Ciecko A."/>
            <person name="Tallon L."/>
            <person name="Jackson J."/>
            <person name="Pai G."/>
            <person name="Aken S.V."/>
            <person name="Utterback T."/>
            <person name="Reidmuller S."/>
            <person name="Feldblyum T."/>
            <person name="Hsiao J."/>
            <person name="Zismann V."/>
            <person name="Iobst S."/>
            <person name="de Vazeille A.R."/>
            <person name="Buell C.R."/>
            <person name="Ying K."/>
            <person name="Li Y."/>
            <person name="Lu T."/>
            <person name="Huang Y."/>
            <person name="Zhao Q."/>
            <person name="Feng Q."/>
            <person name="Zhang L."/>
            <person name="Zhu J."/>
            <person name="Weng Q."/>
            <person name="Mu J."/>
            <person name="Lu Y."/>
            <person name="Fan D."/>
            <person name="Liu Y."/>
            <person name="Guan J."/>
            <person name="Zhang Y."/>
            <person name="Yu S."/>
            <person name="Liu X."/>
            <person name="Zhang Y."/>
            <person name="Hong G."/>
            <person name="Han B."/>
            <person name="Choisne N."/>
            <person name="Demange N."/>
            <person name="Orjeda G."/>
            <person name="Samain S."/>
            <person name="Cattolico L."/>
            <person name="Pelletier E."/>
            <person name="Couloux A."/>
            <person name="Segurens B."/>
            <person name="Wincker P."/>
            <person name="D'Hont A."/>
            <person name="Scarpelli C."/>
            <person name="Weissenbach J."/>
            <person name="Salanoubat M."/>
            <person name="Quetier F."/>
            <person name="Yu Y."/>
            <person name="Kim H.R."/>
            <person name="Rambo T."/>
            <person name="Currie J."/>
            <person name="Collura K."/>
            <person name="Luo M."/>
            <person name="Yang T."/>
            <person name="Ammiraju J.S.S."/>
            <person name="Engler F."/>
            <person name="Soderlund C."/>
            <person name="Wing R.A."/>
            <person name="Palmer L.E."/>
            <person name="de la Bastide M."/>
            <person name="Spiegel L."/>
            <person name="Nascimento L."/>
            <person name="Zutavern T."/>
            <person name="O'Shaughnessy A."/>
            <person name="Dike S."/>
            <person name="Dedhia N."/>
            <person name="Preston R."/>
            <person name="Balija V."/>
            <person name="McCombie W.R."/>
            <person name="Chow T."/>
            <person name="Chen H."/>
            <person name="Chung M."/>
            <person name="Chen C."/>
            <person name="Shaw J."/>
            <person name="Wu H."/>
            <person name="Hsiao K."/>
            <person name="Chao Y."/>
            <person name="Chu M."/>
            <person name="Cheng C."/>
            <person name="Hour A."/>
            <person name="Lee P."/>
            <person name="Lin S."/>
            <person name="Lin Y."/>
            <person name="Liou J."/>
            <person name="Liu S."/>
            <person name="Hsing Y."/>
            <person name="Raghuvanshi S."/>
            <person name="Mohanty A."/>
            <person name="Bharti A.K."/>
            <person name="Gaur A."/>
            <person name="Gupta V."/>
            <person name="Kumar D."/>
            <person name="Ravi V."/>
            <person name="Vij S."/>
            <person name="Kapur A."/>
            <person name="Khurana P."/>
            <person name="Khurana P."/>
            <person name="Khurana J.P."/>
            <person name="Tyagi A.K."/>
            <person name="Gaikwad K."/>
            <person name="Singh A."/>
            <person name="Dalal V."/>
            <person name="Srivastava S."/>
            <person name="Dixit A."/>
            <person name="Pal A.K."/>
            <person name="Ghazi I.A."/>
            <person name="Yadav M."/>
            <person name="Pandit A."/>
            <person name="Bhargava A."/>
            <person name="Sureshbabu K."/>
            <person name="Batra K."/>
            <person name="Sharma T.R."/>
            <person name="Mohapatra T."/>
            <person name="Singh N.K."/>
            <person name="Messing J."/>
            <person name="Nelson A.B."/>
            <person name="Fuks G."/>
            <person name="Kavchok S."/>
            <person name="Keizer G."/>
            <person name="Linton E."/>
            <person name="Llaca V."/>
            <person name="Song R."/>
            <person name="Tanyolac B."/>
            <person name="Young S."/>
            <person name="Ho-Il K."/>
            <person name="Hahn J.H."/>
            <person name="Sangsakoo G."/>
            <person name="Vanavichit A."/>
            <person name="de Mattos Luiz.A.T."/>
            <person name="Zimmer P.D."/>
            <person name="Malone G."/>
            <person name="Dellagostin O."/>
            <person name="de Oliveira A.C."/>
            <person name="Bevan M."/>
            <person name="Bancroft I."/>
            <person name="Minx P."/>
            <person name="Cordum H."/>
            <person name="Wilson R."/>
            <person name="Cheng Z."/>
            <person name="Jin W."/>
            <person name="Jiang J."/>
            <person name="Leong S.A."/>
            <person name="Iwama H."/>
            <person name="Gojobori T."/>
            <person name="Itoh T."/>
            <person name="Niimura Y."/>
            <person name="Fujii Y."/>
            <person name="Habara T."/>
            <person name="Sakai H."/>
            <person name="Sato Y."/>
            <person name="Wilson G."/>
            <person name="Kumar K."/>
            <person name="McCouch S."/>
            <person name="Juretic N."/>
            <person name="Hoen D."/>
            <person name="Wright S."/>
            <person name="Bruskiewich R."/>
            <person name="Bureau T."/>
            <person name="Miyao A."/>
            <person name="Hirochika H."/>
            <person name="Nishikawa T."/>
            <person name="Kadowaki K."/>
            <person name="Sugiura M."/>
            <person name="Burr B."/>
            <person name="Sasaki T."/>
        </authorList>
    </citation>
    <scope>NUCLEOTIDE SEQUENCE [LARGE SCALE GENOMIC DNA]</scope>
    <source>
        <strain evidence="4">cv. Nipponbare</strain>
    </source>
</reference>
<reference evidence="2" key="1">
    <citation type="journal article" date="2003" name="Science">
        <title>Collection, Mapping, and Annotation of Over 28,000 cDNA Clones from japonica Rice.</title>
        <authorList>
            <person name="Kikuchi S."/>
            <person name="Satoh K."/>
            <person name="Nagata T."/>
            <person name="Kawagashira N."/>
            <person name="Doi K."/>
            <person name="Kishimoto N."/>
            <person name="Yazaki J."/>
            <person name="Ishikawa M."/>
            <person name="Yamada H."/>
            <person name="Ooka H."/>
            <person name="Hotta I."/>
            <person name="Kojima K."/>
            <person name="Namiki T."/>
            <person name="Ohneda E."/>
            <person name="Yahagi W."/>
            <person name="Suzuki K."/>
            <person name="Li C."/>
            <person name="Ohtsuki K."/>
            <person name="Shishiki T."/>
            <person name="Otomo Y."/>
            <person name="Murakami K."/>
            <person name="Iida Y."/>
            <person name="Sugano S."/>
            <person name="Fujimura T."/>
            <person name="Suzuki Y."/>
            <person name="Tsunoda Y."/>
            <person name="Kurosaki T."/>
            <person name="Kodama T."/>
            <person name="Masuda H."/>
            <person name="Kobayashi M."/>
            <person name="Xie Q."/>
            <person name="Lu M."/>
            <person name="Narikawa R."/>
            <person name="Sugiyama A."/>
            <person name="Mizuno K."/>
            <person name="Yokomizo S."/>
            <person name="Niikura J."/>
            <person name="Ikeda R."/>
            <person name="Ishibiki J."/>
            <person name="Kawamata M."/>
            <person name="Yoshimura A."/>
            <person name="Miura J."/>
            <person name="Kusumegi T."/>
            <person name="Oka M."/>
            <person name="Ryu R."/>
            <person name="Ueda M."/>
            <person name="Matsubara K."/>
            <person name="Kawai J."/>
            <person name="Carninci P."/>
            <person name="Adachi J."/>
            <person name="Aizawa K."/>
            <person name="Arakawa T."/>
            <person name="Fukuda S."/>
            <person name="Hara A."/>
            <person name="Hashidume W."/>
            <person name="Hayatsu N."/>
            <person name="Imotani K."/>
            <person name="Ishii Y."/>
            <person name="Itoh M."/>
            <person name="Kagawa I."/>
            <person name="Kondo S."/>
            <person name="Konno H."/>
            <person name="Miyazaki A."/>
            <person name="Osato N."/>
            <person name="Ota Y."/>
            <person name="Saito R."/>
            <person name="Sasaki D."/>
            <person name="Sato K."/>
            <person name="Shibata K."/>
            <person name="Shinagawa A."/>
            <person name="Shiraki T."/>
            <person name="Yoshino M."/>
            <person name="Hayashizaki Y."/>
        </authorList>
    </citation>
    <scope>NUCLEOTIDE SEQUENCE</scope>
</reference>
<keyword evidence="4" id="KW-1185">Reference proteome</keyword>
<name>Q5ZAJ4_ORYSJ</name>
<dbReference type="EMBL" id="AK062321">
    <property type="protein sequence ID" value="BAG88271.1"/>
    <property type="molecule type" value="mRNA"/>
</dbReference>
<accession>Q5ZAJ4</accession>
<protein>
    <submittedName>
        <fullName evidence="3">Os01g0360150 protein</fullName>
    </submittedName>
    <submittedName>
        <fullName evidence="2">cDNA clone:001-101-C11, full insert sequence</fullName>
    </submittedName>
</protein>
<evidence type="ECO:0000313" key="3">
    <source>
        <dbReference type="EMBL" id="BAS72092.1"/>
    </source>
</evidence>
<organism evidence="3 4">
    <name type="scientific">Oryza sativa subsp. japonica</name>
    <name type="common">Rice</name>
    <dbReference type="NCBI Taxonomy" id="39947"/>
    <lineage>
        <taxon>Eukaryota</taxon>
        <taxon>Viridiplantae</taxon>
        <taxon>Streptophyta</taxon>
        <taxon>Embryophyta</taxon>
        <taxon>Tracheophyta</taxon>
        <taxon>Spermatophyta</taxon>
        <taxon>Magnoliopsida</taxon>
        <taxon>Liliopsida</taxon>
        <taxon>Poales</taxon>
        <taxon>Poaceae</taxon>
        <taxon>BOP clade</taxon>
        <taxon>Oryzoideae</taxon>
        <taxon>Oryzeae</taxon>
        <taxon>Oryzinae</taxon>
        <taxon>Oryza</taxon>
        <taxon>Oryza sativa</taxon>
    </lineage>
</organism>
<gene>
    <name evidence="3" type="ordered locus">Os01g0360150</name>
    <name evidence="3" type="ORF">OSNPB_010360150</name>
</gene>
<keyword evidence="1" id="KW-0472">Membrane</keyword>
<sequence length="137" mass="14939">MPGRRRRPASQFAGVLHYTGTTHEFSSVASAPYQLALDATRRWEFWVIGGYLPGVLQLGALHPWLLVMAAPKTDGIGVFAVGCVVGGSELSGPKKFGRVISLARFSGGSCLGRFFDSFVWSFFFLAASGRIFAWFET</sequence>
<reference evidence="3 4" key="4">
    <citation type="journal article" date="2013" name="Rice">
        <title>Improvement of the Oryza sativa Nipponbare reference genome using next generation sequence and optical map data.</title>
        <authorList>
            <person name="Kawahara Y."/>
            <person name="de la Bastide M."/>
            <person name="Hamilton J.P."/>
            <person name="Kanamori H."/>
            <person name="McCombie W.R."/>
            <person name="Ouyang S."/>
            <person name="Schwartz D.C."/>
            <person name="Tanaka T."/>
            <person name="Wu J."/>
            <person name="Zhou S."/>
            <person name="Childs K.L."/>
            <person name="Davidson R.M."/>
            <person name="Lin H."/>
            <person name="Quesada-Ocampo L."/>
            <person name="Vaillancourt B."/>
            <person name="Sakai H."/>
            <person name="Lee S.S."/>
            <person name="Kim J."/>
            <person name="Numa H."/>
            <person name="Itoh T."/>
            <person name="Buell C.R."/>
            <person name="Matsumoto T."/>
        </authorList>
    </citation>
    <scope>NUCLEOTIDE SEQUENCE [LARGE SCALE GENOMIC DNA]</scope>
    <source>
        <strain evidence="4">cv. Nipponbare</strain>
    </source>
</reference>